<proteinExistence type="predicted"/>
<dbReference type="WBParaSite" id="Csp11.Scaffold547.g3532.t1">
    <property type="protein sequence ID" value="Csp11.Scaffold547.g3532.t1"/>
    <property type="gene ID" value="Csp11.Scaffold547.g3532"/>
</dbReference>
<evidence type="ECO:0000313" key="5">
    <source>
        <dbReference type="WBParaSite" id="Csp11.Scaffold547.g3532.t1"/>
    </source>
</evidence>
<dbReference type="STRING" id="1561998.A0A1I7T8R8"/>
<dbReference type="SUPFAM" id="SSF54495">
    <property type="entry name" value="UBC-like"/>
    <property type="match status" value="1"/>
</dbReference>
<evidence type="ECO:0000259" key="3">
    <source>
        <dbReference type="PROSITE" id="PS50127"/>
    </source>
</evidence>
<dbReference type="FunFam" id="3.10.110.10:FF:000131">
    <property type="entry name" value="Ubiquitin-conjugating enzyme E2 25"/>
    <property type="match status" value="1"/>
</dbReference>
<evidence type="ECO:0000313" key="4">
    <source>
        <dbReference type="Proteomes" id="UP000095282"/>
    </source>
</evidence>
<dbReference type="CDD" id="cd23802">
    <property type="entry name" value="UBCc_UBE2Q"/>
    <property type="match status" value="1"/>
</dbReference>
<evidence type="ECO:0000256" key="1">
    <source>
        <dbReference type="SAM" id="MobiDB-lite"/>
    </source>
</evidence>
<name>A0A1I7T8R8_9PELO</name>
<reference evidence="5" key="1">
    <citation type="submission" date="2016-11" db="UniProtKB">
        <authorList>
            <consortium name="WormBaseParasite"/>
        </authorList>
    </citation>
    <scope>IDENTIFICATION</scope>
</reference>
<feature type="compositionally biased region" description="Basic and acidic residues" evidence="1">
    <location>
        <begin position="143"/>
        <end position="154"/>
    </location>
</feature>
<dbReference type="Pfam" id="PF00179">
    <property type="entry name" value="UQ_con"/>
    <property type="match status" value="1"/>
</dbReference>
<feature type="signal peptide" evidence="2">
    <location>
        <begin position="1"/>
        <end position="19"/>
    </location>
</feature>
<dbReference type="AlphaFoldDB" id="A0A1I7T8R8"/>
<dbReference type="InterPro" id="IPR016135">
    <property type="entry name" value="UBQ-conjugating_enzyme/RWD"/>
</dbReference>
<dbReference type="PROSITE" id="PS50127">
    <property type="entry name" value="UBC_2"/>
    <property type="match status" value="1"/>
</dbReference>
<keyword evidence="4" id="KW-1185">Reference proteome</keyword>
<feature type="compositionally biased region" description="Acidic residues" evidence="1">
    <location>
        <begin position="162"/>
        <end position="187"/>
    </location>
</feature>
<feature type="region of interest" description="Disordered" evidence="1">
    <location>
        <begin position="137"/>
        <end position="187"/>
    </location>
</feature>
<evidence type="ECO:0000256" key="2">
    <source>
        <dbReference type="SAM" id="SignalP"/>
    </source>
</evidence>
<accession>A0A1I7T8R8</accession>
<sequence length="410" mass="46487">MVISCAILSFLSRFVPCGSKQESMACLRKLKEDIQVLEKLFPKQHNRFQILSASVDELSMKFITAENKGIIVTANIQENYPRQPPIWFSESEAVPNILESLQQLTETEESTNILHQVHRLVTDLCAFYGLQTPCELPQIAPPARDDVDEGRGSDISDTTSEPIDDDMAGDAEDDEAEVEEDEDEEAEGDIEIVEMAEEDPTSQQDIGVSKEGLDMLDKVSRVNRQQHLDGKVQGSVTATDRLMKEIRDIHRSEHYKNGIYTFELEKEENLYQWWVKLHKVDEDSQLYEDMKKLKKEQNQDHLLFSFTFNEKFPCDPPFVRVVAPHITQGFVLGGGAICMELLTKQGWSSAYSIESCILQIAATLVKGRARISFDSKQPSSYSMARAQQSFKSLQQIHAKSGWYTPPKNEG</sequence>
<protein>
    <submittedName>
        <fullName evidence="5">UBIQUITIN_CONJUGAT_2 domain-containing protein</fullName>
    </submittedName>
</protein>
<dbReference type="Proteomes" id="UP000095282">
    <property type="component" value="Unplaced"/>
</dbReference>
<feature type="chain" id="PRO_5009307194" evidence="2">
    <location>
        <begin position="20"/>
        <end position="410"/>
    </location>
</feature>
<organism evidence="4 5">
    <name type="scientific">Caenorhabditis tropicalis</name>
    <dbReference type="NCBI Taxonomy" id="1561998"/>
    <lineage>
        <taxon>Eukaryota</taxon>
        <taxon>Metazoa</taxon>
        <taxon>Ecdysozoa</taxon>
        <taxon>Nematoda</taxon>
        <taxon>Chromadorea</taxon>
        <taxon>Rhabditida</taxon>
        <taxon>Rhabditina</taxon>
        <taxon>Rhabditomorpha</taxon>
        <taxon>Rhabditoidea</taxon>
        <taxon>Rhabditidae</taxon>
        <taxon>Peloderinae</taxon>
        <taxon>Caenorhabditis</taxon>
    </lineage>
</organism>
<dbReference type="Gene3D" id="3.10.110.10">
    <property type="entry name" value="Ubiquitin Conjugating Enzyme"/>
    <property type="match status" value="1"/>
</dbReference>
<dbReference type="InterPro" id="IPR000608">
    <property type="entry name" value="UBC"/>
</dbReference>
<dbReference type="eggNOG" id="KOG0897">
    <property type="taxonomic scope" value="Eukaryota"/>
</dbReference>
<feature type="domain" description="UBC core" evidence="3">
    <location>
        <begin position="237"/>
        <end position="403"/>
    </location>
</feature>
<keyword evidence="2" id="KW-0732">Signal</keyword>
<dbReference type="SMART" id="SM00212">
    <property type="entry name" value="UBCc"/>
    <property type="match status" value="1"/>
</dbReference>